<protein>
    <recommendedName>
        <fullName evidence="2">DUF5916 domain-containing protein</fullName>
    </recommendedName>
</protein>
<feature type="region of interest" description="Disordered" evidence="1">
    <location>
        <begin position="37"/>
        <end position="58"/>
    </location>
</feature>
<sequence length="491" mass="56408">MDGFLEYDDNLTVIFDTFNDKRGGFYFRTNPNGARLDAKIGGRGSSRSRSGSNSGPGGISILGEDRVNYDWNGIWDVAARITDEGWVAEIVIPFVTLRFQRSEIQDWGVNFRRIIRHKNELNLWTSWGRDDGLLQLTKLGTLCDLKNLKRGSLVELKPYVLSGVEKTTGKDINENLKSGIDIKYPITSNLTLDFTSFTDFAQVEADQTMINLTRFDLRYPEKRDFFLEGAEIFEFSSHYTSPFYSRNIGITPDRDQVPILAGAKVTGKAGRYNIGVLNMQTDDKKSYPSTNYGVVRVKRDILEKSSFGFIATNLYNAEKDKEQSLGIDFTYETDKFLKNKNIEISADITENIKKGVNHGNRAGRISIRYPNDLIEGWLYYKVIGENYDPEMGFVERRGVKQYMTELQLNPRPDIPAVKQLHFSLYELEFSTDMNGKLITREARFSPLGVTTKSEDYFSIFLKNSYEYLEEDFNIFNDVIIPSGDYEWWNYE</sequence>
<proteinExistence type="predicted"/>
<organism evidence="3">
    <name type="scientific">marine sediment metagenome</name>
    <dbReference type="NCBI Taxonomy" id="412755"/>
    <lineage>
        <taxon>unclassified sequences</taxon>
        <taxon>metagenomes</taxon>
        <taxon>ecological metagenomes</taxon>
    </lineage>
</organism>
<evidence type="ECO:0000256" key="1">
    <source>
        <dbReference type="SAM" id="MobiDB-lite"/>
    </source>
</evidence>
<name>X1S3L4_9ZZZZ</name>
<feature type="non-terminal residue" evidence="3">
    <location>
        <position position="491"/>
    </location>
</feature>
<dbReference type="EMBL" id="BARW01006259">
    <property type="protein sequence ID" value="GAI87458.1"/>
    <property type="molecule type" value="Genomic_DNA"/>
</dbReference>
<dbReference type="Gene3D" id="2.60.40.1190">
    <property type="match status" value="1"/>
</dbReference>
<dbReference type="InterPro" id="IPR045670">
    <property type="entry name" value="DUF5916"/>
</dbReference>
<comment type="caution">
    <text evidence="3">The sequence shown here is derived from an EMBL/GenBank/DDBJ whole genome shotgun (WGS) entry which is preliminary data.</text>
</comment>
<accession>X1S3L4</accession>
<evidence type="ECO:0000313" key="3">
    <source>
        <dbReference type="EMBL" id="GAI87458.1"/>
    </source>
</evidence>
<evidence type="ECO:0000259" key="2">
    <source>
        <dbReference type="Pfam" id="PF19313"/>
    </source>
</evidence>
<dbReference type="AlphaFoldDB" id="X1S3L4"/>
<dbReference type="SUPFAM" id="SSF49344">
    <property type="entry name" value="CBD9-like"/>
    <property type="match status" value="1"/>
</dbReference>
<reference evidence="3" key="1">
    <citation type="journal article" date="2014" name="Front. Microbiol.">
        <title>High frequency of phylogenetically diverse reductive dehalogenase-homologous genes in deep subseafloor sedimentary metagenomes.</title>
        <authorList>
            <person name="Kawai M."/>
            <person name="Futagami T."/>
            <person name="Toyoda A."/>
            <person name="Takaki Y."/>
            <person name="Nishi S."/>
            <person name="Hori S."/>
            <person name="Arai W."/>
            <person name="Tsubouchi T."/>
            <person name="Morono Y."/>
            <person name="Uchiyama I."/>
            <person name="Ito T."/>
            <person name="Fujiyama A."/>
            <person name="Inagaki F."/>
            <person name="Takami H."/>
        </authorList>
    </citation>
    <scope>NUCLEOTIDE SEQUENCE</scope>
    <source>
        <strain evidence="3">Expedition CK06-06</strain>
    </source>
</reference>
<feature type="domain" description="DUF5916" evidence="2">
    <location>
        <begin position="155"/>
        <end position="461"/>
    </location>
</feature>
<gene>
    <name evidence="3" type="ORF">S12H4_13142</name>
</gene>
<dbReference type="Pfam" id="PF19313">
    <property type="entry name" value="DUF5916"/>
    <property type="match status" value="1"/>
</dbReference>